<evidence type="ECO:0000256" key="1">
    <source>
        <dbReference type="ARBA" id="ARBA00004141"/>
    </source>
</evidence>
<feature type="transmembrane region" description="Helical" evidence="3">
    <location>
        <begin position="141"/>
        <end position="162"/>
    </location>
</feature>
<dbReference type="AlphaFoldDB" id="A0A9W9P3K0"/>
<dbReference type="Proteomes" id="UP001147733">
    <property type="component" value="Unassembled WGS sequence"/>
</dbReference>
<keyword evidence="3" id="KW-0472">Membrane</keyword>
<comment type="subcellular location">
    <subcellularLocation>
        <location evidence="1">Membrane</location>
        <topology evidence="1">Multi-pass membrane protein</topology>
    </subcellularLocation>
</comment>
<organism evidence="4 5">
    <name type="scientific">Penicillium citrinum</name>
    <dbReference type="NCBI Taxonomy" id="5077"/>
    <lineage>
        <taxon>Eukaryota</taxon>
        <taxon>Fungi</taxon>
        <taxon>Dikarya</taxon>
        <taxon>Ascomycota</taxon>
        <taxon>Pezizomycotina</taxon>
        <taxon>Eurotiomycetes</taxon>
        <taxon>Eurotiomycetidae</taxon>
        <taxon>Eurotiales</taxon>
        <taxon>Aspergillaceae</taxon>
        <taxon>Penicillium</taxon>
    </lineage>
</organism>
<dbReference type="EMBL" id="JAPQKT010000003">
    <property type="protein sequence ID" value="KAJ5234641.1"/>
    <property type="molecule type" value="Genomic_DNA"/>
</dbReference>
<feature type="transmembrane region" description="Helical" evidence="3">
    <location>
        <begin position="277"/>
        <end position="301"/>
    </location>
</feature>
<dbReference type="InterPro" id="IPR011701">
    <property type="entry name" value="MFS"/>
</dbReference>
<feature type="transmembrane region" description="Helical" evidence="3">
    <location>
        <begin position="339"/>
        <end position="362"/>
    </location>
</feature>
<dbReference type="GO" id="GO:0022857">
    <property type="term" value="F:transmembrane transporter activity"/>
    <property type="evidence" value="ECO:0007669"/>
    <property type="project" value="InterPro"/>
</dbReference>
<feature type="transmembrane region" description="Helical" evidence="3">
    <location>
        <begin position="415"/>
        <end position="435"/>
    </location>
</feature>
<keyword evidence="3" id="KW-0812">Transmembrane</keyword>
<evidence type="ECO:0000313" key="5">
    <source>
        <dbReference type="Proteomes" id="UP001147733"/>
    </source>
</evidence>
<feature type="transmembrane region" description="Helical" evidence="3">
    <location>
        <begin position="206"/>
        <end position="224"/>
    </location>
</feature>
<sequence length="450" mass="49255">MNHSKPLSASSDTTEEQEIAICHENEIKEFSDDTGLHPMDGGFHAWMFLAASTMIEALVWGFAFAFGVFQSYYRDNELFEDSNMVAAIGTCATGAAYLGCPCAIIVMILFPRLSRWFSTTGLIIMCFSLAMGSFSTNVTHLVLSQGIGFGVGGCIAYSPSILFMPEWFDKKRGLAFGVVWAGSGLSGILFPIVLERLLGQFGFRTTLRILSGVLFVLPLPFLYFHKPRVPIQKGVAHRRLTTRFLYNRVFMIYQLVNVFEALGFFLPGIYLPSFARYIGFSTFLSSLTVTVLNMASIFGSISMGFLSDRCDALTCVSISTIGTVLSVFLLWGFSTKIPVLLVFCVAYGIFAGSFSAIWSAMIREVQKVDSSADTTIIFSAIAFGRGVGNVASGPFSEMLIKVDNWQGHARGAYGSGYGLIIVCTGLTSFMGGVVLDCSAVQIYMNYVHYK</sequence>
<dbReference type="PANTHER" id="PTHR11360">
    <property type="entry name" value="MONOCARBOXYLATE TRANSPORTER"/>
    <property type="match status" value="1"/>
</dbReference>
<dbReference type="OrthoDB" id="2213137at2759"/>
<accession>A0A9W9P3K0</accession>
<feature type="transmembrane region" description="Helical" evidence="3">
    <location>
        <begin position="313"/>
        <end position="333"/>
    </location>
</feature>
<comment type="similarity">
    <text evidence="2">Belongs to the major facilitator superfamily. Monocarboxylate porter (TC 2.A.1.13) family.</text>
</comment>
<dbReference type="GeneID" id="81381896"/>
<feature type="transmembrane region" description="Helical" evidence="3">
    <location>
        <begin position="46"/>
        <end position="73"/>
    </location>
</feature>
<feature type="transmembrane region" description="Helical" evidence="3">
    <location>
        <begin position="174"/>
        <end position="194"/>
    </location>
</feature>
<dbReference type="InterPro" id="IPR050327">
    <property type="entry name" value="Proton-linked_MCT"/>
</dbReference>
<evidence type="ECO:0000313" key="4">
    <source>
        <dbReference type="EMBL" id="KAJ5234641.1"/>
    </source>
</evidence>
<proteinExistence type="inferred from homology"/>
<dbReference type="SUPFAM" id="SSF103473">
    <property type="entry name" value="MFS general substrate transporter"/>
    <property type="match status" value="1"/>
</dbReference>
<dbReference type="RefSeq" id="XP_056502141.1">
    <property type="nucleotide sequence ID" value="XM_056642729.1"/>
</dbReference>
<feature type="transmembrane region" description="Helical" evidence="3">
    <location>
        <begin position="245"/>
        <end position="271"/>
    </location>
</feature>
<dbReference type="Gene3D" id="1.20.1250.20">
    <property type="entry name" value="MFS general substrate transporter like domains"/>
    <property type="match status" value="2"/>
</dbReference>
<reference evidence="4" key="2">
    <citation type="journal article" date="2023" name="IMA Fungus">
        <title>Comparative genomic study of the Penicillium genus elucidates a diverse pangenome and 15 lateral gene transfer events.</title>
        <authorList>
            <person name="Petersen C."/>
            <person name="Sorensen T."/>
            <person name="Nielsen M.R."/>
            <person name="Sondergaard T.E."/>
            <person name="Sorensen J.L."/>
            <person name="Fitzpatrick D.A."/>
            <person name="Frisvad J.C."/>
            <person name="Nielsen K.L."/>
        </authorList>
    </citation>
    <scope>NUCLEOTIDE SEQUENCE</scope>
    <source>
        <strain evidence="4">IBT 23319</strain>
    </source>
</reference>
<gene>
    <name evidence="4" type="ORF">N7469_003809</name>
</gene>
<dbReference type="Pfam" id="PF07690">
    <property type="entry name" value="MFS_1"/>
    <property type="match status" value="1"/>
</dbReference>
<dbReference type="GO" id="GO:0016020">
    <property type="term" value="C:membrane"/>
    <property type="evidence" value="ECO:0007669"/>
    <property type="project" value="UniProtKB-SubCell"/>
</dbReference>
<evidence type="ECO:0000256" key="2">
    <source>
        <dbReference type="ARBA" id="ARBA00006727"/>
    </source>
</evidence>
<protein>
    <submittedName>
        <fullName evidence="4">Major facilitator superfamily domain general substrate transporter</fullName>
    </submittedName>
</protein>
<dbReference type="InterPro" id="IPR036259">
    <property type="entry name" value="MFS_trans_sf"/>
</dbReference>
<evidence type="ECO:0000256" key="3">
    <source>
        <dbReference type="SAM" id="Phobius"/>
    </source>
</evidence>
<dbReference type="PANTHER" id="PTHR11360:SF287">
    <property type="entry name" value="MFS MONOCARBOXYLATE TRANSPORTER"/>
    <property type="match status" value="1"/>
</dbReference>
<keyword evidence="3" id="KW-1133">Transmembrane helix</keyword>
<name>A0A9W9P3K0_PENCI</name>
<comment type="caution">
    <text evidence="4">The sequence shown here is derived from an EMBL/GenBank/DDBJ whole genome shotgun (WGS) entry which is preliminary data.</text>
</comment>
<feature type="transmembrane region" description="Helical" evidence="3">
    <location>
        <begin position="85"/>
        <end position="109"/>
    </location>
</feature>
<keyword evidence="5" id="KW-1185">Reference proteome</keyword>
<reference evidence="4" key="1">
    <citation type="submission" date="2022-11" db="EMBL/GenBank/DDBJ databases">
        <authorList>
            <person name="Petersen C."/>
        </authorList>
    </citation>
    <scope>NUCLEOTIDE SEQUENCE</scope>
    <source>
        <strain evidence="4">IBT 23319</strain>
    </source>
</reference>
<feature type="transmembrane region" description="Helical" evidence="3">
    <location>
        <begin position="116"/>
        <end position="135"/>
    </location>
</feature>
<feature type="transmembrane region" description="Helical" evidence="3">
    <location>
        <begin position="374"/>
        <end position="395"/>
    </location>
</feature>